<keyword evidence="2" id="KW-1185">Reference proteome</keyword>
<accession>A0ACD5V2R9</accession>
<evidence type="ECO:0000313" key="2">
    <source>
        <dbReference type="Proteomes" id="UP001732700"/>
    </source>
</evidence>
<reference evidence="1" key="1">
    <citation type="submission" date="2021-05" db="EMBL/GenBank/DDBJ databases">
        <authorList>
            <person name="Scholz U."/>
            <person name="Mascher M."/>
            <person name="Fiebig A."/>
        </authorList>
    </citation>
    <scope>NUCLEOTIDE SEQUENCE [LARGE SCALE GENOMIC DNA]</scope>
</reference>
<dbReference type="Proteomes" id="UP001732700">
    <property type="component" value="Chromosome 2D"/>
</dbReference>
<proteinExistence type="predicted"/>
<name>A0ACD5V2R9_AVESA</name>
<reference evidence="1" key="2">
    <citation type="submission" date="2025-09" db="UniProtKB">
        <authorList>
            <consortium name="EnsemblPlants"/>
        </authorList>
    </citation>
    <scope>IDENTIFICATION</scope>
</reference>
<protein>
    <submittedName>
        <fullName evidence="1">Uncharacterized protein</fullName>
    </submittedName>
</protein>
<evidence type="ECO:0000313" key="1">
    <source>
        <dbReference type="EnsemblPlants" id="AVESA.00010b.r2.2DG0355710.1.CDS"/>
    </source>
</evidence>
<dbReference type="EnsemblPlants" id="AVESA.00010b.r2.2DG0355710.1">
    <property type="protein sequence ID" value="AVESA.00010b.r2.2DG0355710.1.CDS"/>
    <property type="gene ID" value="AVESA.00010b.r2.2DG0355710"/>
</dbReference>
<organism evidence="1 2">
    <name type="scientific">Avena sativa</name>
    <name type="common">Oat</name>
    <dbReference type="NCBI Taxonomy" id="4498"/>
    <lineage>
        <taxon>Eukaryota</taxon>
        <taxon>Viridiplantae</taxon>
        <taxon>Streptophyta</taxon>
        <taxon>Embryophyta</taxon>
        <taxon>Tracheophyta</taxon>
        <taxon>Spermatophyta</taxon>
        <taxon>Magnoliopsida</taxon>
        <taxon>Liliopsida</taxon>
        <taxon>Poales</taxon>
        <taxon>Poaceae</taxon>
        <taxon>BOP clade</taxon>
        <taxon>Pooideae</taxon>
        <taxon>Poodae</taxon>
        <taxon>Poeae</taxon>
        <taxon>Poeae Chloroplast Group 1 (Aveneae type)</taxon>
        <taxon>Aveninae</taxon>
        <taxon>Avena</taxon>
    </lineage>
</organism>
<sequence>MRRSLPATFVFRLGFFHVSASQAMSPSLLQFLLCILLLAGEAVLIGAQGNGDKEVLVELKRFLVANNRVNRGAYDAWPESDPSPCHWSGVGCDSAGRVASLNLTRSSISGAAFGNFSRLTALTSLDLSDNSITGPLPAGDLTQCRGLLHLNLSHNLIAGPLDISGLTSLRKLDVSGNRLEGGVAGNFPAICADLTSLDLSTNALTGNITGLFDGCARLDHVDLSSNNFTGELWPGVARFSRFSAAENRLSGIVPASTFPDGCRLLSLDLSTNQLTGNFPDSVARCGNLTYVSLWGNDFAGEIPAGIGKLAALETLILGNNSFDRRIPLELTNCTRLQFLDVSSNMFGGDVQEAFGEFVSLKYLVLHHNSYTGGIVSSGVLRLPELARLDLSFNGFSGGLPLEVADMKSLKYLMLAENNFSGEIPPEYGRLAELQALDLSNNTLRGGIPPSIGNLTSLLWLMLAGNQLSGEIPPEIGNCTSLLWLNLADNRLTGKIPPEMAEIGKNPGPTFAKNRNDTSVLAGSGECQAMKRWIPASYPPFSFVYSVMTRENCRSIWDRILKGYGIVPICTNSSSPVRSNMVSGYVQLSRNLLSGEIPSRIGAMRNISLLHLDGNRLTGRLPPEIGRLPLVMLNVSRNNFSGPIPSEIGDIMCLERMDLSFNNLSGELPESLFKLTELVMFNVSYNPLLSGNISSTGQFGTFDEQSFLGNPLISFNQGAGKQQPRPEAADVPAVKRRSTLPRSIGMWLFFSLVVAFIAGTAVFIIASLRTRFPVDQEPDQESFSREHPKCGKYSFQMWTSSPPSGSSSTATGCSSSTEGVKVFRLDKTAFTYRDIVSATGNFSDDRVIGRGGYGVVYRGVLPDGRAVAVKKLSRARDGAGEDDGEREFRAEMEVLADRMGFTWPHPNLVTLYGWCLSGAAKILVYEHLEGGSLDALICDTATFGRAARLDAAVDVARALTFLHHECVPAVVHRDVKASNVLLGRDGRARVTDFGLARVVRPGDTHVSTMVAGTVGYVAPEYGQTWRATTKGDVYSYGVLLMELATGRSAVDVGEEECLVDWARRTAKEGWQARRQEGEDGSTSGAVFWELLALGMRCTADAPHERPDMPDVLAALFDIAAAVGPTTEGSLTCPLT</sequence>